<accession>A0AAT9G4U5</accession>
<evidence type="ECO:0000256" key="4">
    <source>
        <dbReference type="ARBA" id="ARBA00022741"/>
    </source>
</evidence>
<evidence type="ECO:0000256" key="8">
    <source>
        <dbReference type="HAMAP-Rule" id="MF_00336"/>
    </source>
</evidence>
<keyword evidence="4 8" id="KW-0547">Nucleotide-binding</keyword>
<reference evidence="9" key="1">
    <citation type="journal article" date="2023" name="Front. Microbiol.">
        <title>Genome analysis of Candidatus Aschnera chinzeii, the bacterial endosymbiont of the blood-sucking bat fly Penicillidia jenynsii (Insecta: Diptera: Nycteribiidae).</title>
        <authorList>
            <person name="Koga R."/>
            <person name="Moriyama M."/>
            <person name="Nozaki T."/>
            <person name="Fukatsu T."/>
        </authorList>
    </citation>
    <scope>NUCLEOTIDE SEQUENCE</scope>
    <source>
        <strain evidence="9">Kw-01</strain>
    </source>
</reference>
<keyword evidence="1 8" id="KW-0963">Cytoplasm</keyword>
<proteinExistence type="inferred from homology"/>
<comment type="subunit">
    <text evidence="8">Homodimer.</text>
</comment>
<comment type="function">
    <text evidence="8">Catalyzes a mechanistically unusual reaction, the ATP-dependent insertion of CO2 between the N7 and N8 nitrogen atoms of 7,8-diaminopelargonic acid (DAPA, also called 7,8-diammoniononanoate) to form a ureido ring.</text>
</comment>
<organism evidence="9">
    <name type="scientific">Candidatus Aschnera chinzeii</name>
    <dbReference type="NCBI Taxonomy" id="1485666"/>
    <lineage>
        <taxon>Bacteria</taxon>
        <taxon>Pseudomonadati</taxon>
        <taxon>Pseudomonadota</taxon>
        <taxon>Gammaproteobacteria</taxon>
        <taxon>Enterobacterales</taxon>
        <taxon>Enterobacteriaceae</taxon>
        <taxon>Candidatus Aschnera</taxon>
    </lineage>
</organism>
<feature type="binding site" evidence="8">
    <location>
        <position position="116"/>
    </location>
    <ligand>
        <name>Mg(2+)</name>
        <dbReference type="ChEBI" id="CHEBI:18420"/>
    </ligand>
</feature>
<dbReference type="GO" id="GO:0000287">
    <property type="term" value="F:magnesium ion binding"/>
    <property type="evidence" value="ECO:0007669"/>
    <property type="project" value="UniProtKB-UniRule"/>
</dbReference>
<comment type="catalytic activity">
    <reaction evidence="8">
        <text>(7R,8S)-7,8-diammoniononanoate + CO2 + ATP = (4R,5S)-dethiobiotin + ADP + phosphate + 3 H(+)</text>
        <dbReference type="Rhea" id="RHEA:15805"/>
        <dbReference type="ChEBI" id="CHEBI:15378"/>
        <dbReference type="ChEBI" id="CHEBI:16526"/>
        <dbReference type="ChEBI" id="CHEBI:30616"/>
        <dbReference type="ChEBI" id="CHEBI:43474"/>
        <dbReference type="ChEBI" id="CHEBI:149469"/>
        <dbReference type="ChEBI" id="CHEBI:149473"/>
        <dbReference type="ChEBI" id="CHEBI:456216"/>
        <dbReference type="EC" id="6.3.3.3"/>
    </reaction>
</comment>
<keyword evidence="2 8" id="KW-0436">Ligase</keyword>
<dbReference type="PANTHER" id="PTHR43210:SF5">
    <property type="entry name" value="DETHIOBIOTIN SYNTHETASE"/>
    <property type="match status" value="1"/>
</dbReference>
<feature type="binding site" evidence="8">
    <location>
        <position position="42"/>
    </location>
    <ligand>
        <name>substrate</name>
    </ligand>
</feature>
<dbReference type="GO" id="GO:0005829">
    <property type="term" value="C:cytosol"/>
    <property type="evidence" value="ECO:0007669"/>
    <property type="project" value="TreeGrafter"/>
</dbReference>
<evidence type="ECO:0000256" key="1">
    <source>
        <dbReference type="ARBA" id="ARBA00022490"/>
    </source>
</evidence>
<feature type="binding site" evidence="8">
    <location>
        <position position="55"/>
    </location>
    <ligand>
        <name>Mg(2+)</name>
        <dbReference type="ChEBI" id="CHEBI:18420"/>
    </ligand>
</feature>
<dbReference type="GO" id="GO:0009102">
    <property type="term" value="P:biotin biosynthetic process"/>
    <property type="evidence" value="ECO:0007669"/>
    <property type="project" value="UniProtKB-UniRule"/>
</dbReference>
<evidence type="ECO:0000256" key="7">
    <source>
        <dbReference type="ARBA" id="ARBA00022842"/>
    </source>
</evidence>
<dbReference type="Gene3D" id="3.40.50.300">
    <property type="entry name" value="P-loop containing nucleotide triphosphate hydrolases"/>
    <property type="match status" value="1"/>
</dbReference>
<dbReference type="EC" id="6.3.3.3" evidence="8"/>
<dbReference type="HAMAP" id="MF_00336">
    <property type="entry name" value="BioD"/>
    <property type="match status" value="1"/>
</dbReference>
<dbReference type="GO" id="GO:0042803">
    <property type="term" value="F:protein homodimerization activity"/>
    <property type="evidence" value="ECO:0007669"/>
    <property type="project" value="UniProtKB-ARBA"/>
</dbReference>
<feature type="binding site" evidence="8">
    <location>
        <begin position="13"/>
        <end position="18"/>
    </location>
    <ligand>
        <name>ATP</name>
        <dbReference type="ChEBI" id="CHEBI:30616"/>
    </ligand>
</feature>
<evidence type="ECO:0000313" key="9">
    <source>
        <dbReference type="EMBL" id="BET44724.1"/>
    </source>
</evidence>
<keyword evidence="6 8" id="KW-0067">ATP-binding</keyword>
<evidence type="ECO:0000256" key="5">
    <source>
        <dbReference type="ARBA" id="ARBA00022756"/>
    </source>
</evidence>
<evidence type="ECO:0000256" key="3">
    <source>
        <dbReference type="ARBA" id="ARBA00022723"/>
    </source>
</evidence>
<dbReference type="SUPFAM" id="SSF52540">
    <property type="entry name" value="P-loop containing nucleoside triphosphate hydrolases"/>
    <property type="match status" value="1"/>
</dbReference>
<dbReference type="GO" id="GO:0004141">
    <property type="term" value="F:dethiobiotin synthase activity"/>
    <property type="evidence" value="ECO:0007669"/>
    <property type="project" value="UniProtKB-UniRule"/>
</dbReference>
<dbReference type="NCBIfam" id="TIGR00347">
    <property type="entry name" value="bioD"/>
    <property type="match status" value="1"/>
</dbReference>
<dbReference type="GO" id="GO:0005524">
    <property type="term" value="F:ATP binding"/>
    <property type="evidence" value="ECO:0007669"/>
    <property type="project" value="UniProtKB-UniRule"/>
</dbReference>
<dbReference type="PIRSF" id="PIRSF006755">
    <property type="entry name" value="DTB_synth"/>
    <property type="match status" value="1"/>
</dbReference>
<evidence type="ECO:0000256" key="6">
    <source>
        <dbReference type="ARBA" id="ARBA00022840"/>
    </source>
</evidence>
<dbReference type="CDD" id="cd03109">
    <property type="entry name" value="DTBS"/>
    <property type="match status" value="1"/>
</dbReference>
<comment type="similarity">
    <text evidence="8">Belongs to the dethiobiotin synthetase family.</text>
</comment>
<feature type="binding site" evidence="8">
    <location>
        <position position="55"/>
    </location>
    <ligand>
        <name>ATP</name>
        <dbReference type="ChEBI" id="CHEBI:30616"/>
    </ligand>
</feature>
<comment type="caution">
    <text evidence="8">Lacks conserved residue(s) required for the propagation of feature annotation.</text>
</comment>
<comment type="cofactor">
    <cofactor evidence="8">
        <name>Mg(2+)</name>
        <dbReference type="ChEBI" id="CHEBI:18420"/>
    </cofactor>
</comment>
<feature type="active site" evidence="8">
    <location>
        <position position="38"/>
    </location>
</feature>
<feature type="binding site" evidence="8">
    <location>
        <begin position="116"/>
        <end position="119"/>
    </location>
    <ligand>
        <name>ATP</name>
        <dbReference type="ChEBI" id="CHEBI:30616"/>
    </ligand>
</feature>
<feature type="binding site" evidence="8">
    <location>
        <position position="17"/>
    </location>
    <ligand>
        <name>Mg(2+)</name>
        <dbReference type="ChEBI" id="CHEBI:18420"/>
    </ligand>
</feature>
<dbReference type="EMBL" id="AP028961">
    <property type="protein sequence ID" value="BET44724.1"/>
    <property type="molecule type" value="Genomic_DNA"/>
</dbReference>
<name>A0AAT9G4U5_9ENTR</name>
<keyword evidence="5 8" id="KW-0093">Biotin biosynthesis</keyword>
<dbReference type="AlphaFoldDB" id="A0AAT9G4U5"/>
<dbReference type="InterPro" id="IPR027417">
    <property type="entry name" value="P-loop_NTPase"/>
</dbReference>
<comment type="subcellular location">
    <subcellularLocation>
        <location evidence="8">Cytoplasm</location>
    </subcellularLocation>
</comment>
<feature type="binding site" evidence="8">
    <location>
        <begin position="176"/>
        <end position="177"/>
    </location>
    <ligand>
        <name>ATP</name>
        <dbReference type="ChEBI" id="CHEBI:30616"/>
    </ligand>
</feature>
<feature type="binding site" evidence="8">
    <location>
        <begin position="205"/>
        <end position="207"/>
    </location>
    <ligand>
        <name>ATP</name>
        <dbReference type="ChEBI" id="CHEBI:30616"/>
    </ligand>
</feature>
<protein>
    <recommendedName>
        <fullName evidence="8">ATP-dependent dethiobiotin synthetase BioD</fullName>
        <ecNumber evidence="8">6.3.3.3</ecNumber>
    </recommendedName>
    <alternativeName>
        <fullName evidence="8">DTB synthetase</fullName>
        <shortName evidence="8">DTBS</shortName>
    </alternativeName>
    <alternativeName>
        <fullName evidence="8">Dethiobiotin synthase</fullName>
    </alternativeName>
</protein>
<evidence type="ECO:0000256" key="2">
    <source>
        <dbReference type="ARBA" id="ARBA00022598"/>
    </source>
</evidence>
<keyword evidence="3 8" id="KW-0479">Metal-binding</keyword>
<dbReference type="PANTHER" id="PTHR43210">
    <property type="entry name" value="DETHIOBIOTIN SYNTHETASE"/>
    <property type="match status" value="1"/>
</dbReference>
<comment type="pathway">
    <text evidence="8">Cofactor biosynthesis; biotin biosynthesis; biotin from 7,8-diaminononanoate: step 1/2.</text>
</comment>
<dbReference type="Pfam" id="PF13500">
    <property type="entry name" value="AAA_26"/>
    <property type="match status" value="1"/>
</dbReference>
<gene>
    <name evidence="8 9" type="primary">bioD</name>
    <name evidence="9" type="ORF">ACHINZ_3960</name>
</gene>
<sequence length="225" mass="24756">MNKCFFVTGTDTGIGKTVVSCAILQAAIKKGYNVIGYKPISTGNKGIFSTLSDSDIKLLKDNSNIKLCYNDINPYMFSQPTSPHIASKISGKTIKLKNISNNLYKLKKKANLIVVEGIGGWYTFITSHNTMADWVQSEKLPVILTVGIKIGCINHALLTAQAIKQCGLMLVAWVANSVILNYPYNLNYLTTLQQILNVPCLGNIPYLLTEDFKSAGKYLNLDLII</sequence>
<reference evidence="9" key="2">
    <citation type="submission" date="2023-10" db="EMBL/GenBank/DDBJ databases">
        <authorList>
            <person name="Koga R."/>
            <person name="Fukatsu T."/>
        </authorList>
    </citation>
    <scope>NUCLEOTIDE SEQUENCE</scope>
    <source>
        <strain evidence="9">Kw-01</strain>
    </source>
</reference>
<dbReference type="InterPro" id="IPR004472">
    <property type="entry name" value="DTB_synth_BioD"/>
</dbReference>
<keyword evidence="7 8" id="KW-0460">Magnesium</keyword>
<dbReference type="FunFam" id="3.40.50.300:FF:000292">
    <property type="entry name" value="ATP-dependent dethiobiotin synthetase BioD"/>
    <property type="match status" value="1"/>
</dbReference>